<dbReference type="PANTHER" id="PTHR30469">
    <property type="entry name" value="MULTIDRUG RESISTANCE PROTEIN MDTA"/>
    <property type="match status" value="1"/>
</dbReference>
<feature type="domain" description="YknX-like beta-barrel" evidence="3">
    <location>
        <begin position="285"/>
        <end position="360"/>
    </location>
</feature>
<name>A0ABU9VSL5_9CLOT</name>
<comment type="caution">
    <text evidence="4">The sequence shown here is derived from an EMBL/GenBank/DDBJ whole genome shotgun (WGS) entry which is preliminary data.</text>
</comment>
<gene>
    <name evidence="4" type="ORF">AAIG11_06730</name>
</gene>
<dbReference type="Proteomes" id="UP001407405">
    <property type="component" value="Unassembled WGS sequence"/>
</dbReference>
<feature type="chain" id="PRO_5046592236" evidence="2">
    <location>
        <begin position="28"/>
        <end position="442"/>
    </location>
</feature>
<accession>A0ABU9VSL5</accession>
<evidence type="ECO:0000313" key="4">
    <source>
        <dbReference type="EMBL" id="MEN1760158.1"/>
    </source>
</evidence>
<feature type="coiled-coil region" evidence="1">
    <location>
        <begin position="97"/>
        <end position="153"/>
    </location>
</feature>
<proteinExistence type="predicted"/>
<evidence type="ECO:0000256" key="1">
    <source>
        <dbReference type="SAM" id="Coils"/>
    </source>
</evidence>
<feature type="coiled-coil region" evidence="1">
    <location>
        <begin position="221"/>
        <end position="248"/>
    </location>
</feature>
<evidence type="ECO:0000259" key="3">
    <source>
        <dbReference type="Pfam" id="PF25990"/>
    </source>
</evidence>
<dbReference type="Pfam" id="PF25990">
    <property type="entry name" value="Beta-barrel_YknX"/>
    <property type="match status" value="1"/>
</dbReference>
<keyword evidence="1" id="KW-0175">Coiled coil</keyword>
<reference evidence="4 5" key="1">
    <citation type="submission" date="2024-04" db="EMBL/GenBank/DDBJ databases">
        <title>Genome sequencing and metabolic network reconstruction of aminoacids and betaine degradation by Anoxynatronum sibiricum.</title>
        <authorList>
            <person name="Detkova E.N."/>
            <person name="Boltjanskaja Y.V."/>
            <person name="Mardanov A.V."/>
            <person name="Kevbrin V."/>
        </authorList>
    </citation>
    <scope>NUCLEOTIDE SEQUENCE [LARGE SCALE GENOMIC DNA]</scope>
    <source>
        <strain evidence="4 5">Z-7981</strain>
    </source>
</reference>
<evidence type="ECO:0000256" key="2">
    <source>
        <dbReference type="SAM" id="SignalP"/>
    </source>
</evidence>
<dbReference type="PANTHER" id="PTHR30469:SF33">
    <property type="entry name" value="SLR1207 PROTEIN"/>
    <property type="match status" value="1"/>
</dbReference>
<keyword evidence="2" id="KW-0732">Signal</keyword>
<organism evidence="4 5">
    <name type="scientific">Anoxynatronum sibiricum</name>
    <dbReference type="NCBI Taxonomy" id="210623"/>
    <lineage>
        <taxon>Bacteria</taxon>
        <taxon>Bacillati</taxon>
        <taxon>Bacillota</taxon>
        <taxon>Clostridia</taxon>
        <taxon>Eubacteriales</taxon>
        <taxon>Clostridiaceae</taxon>
        <taxon>Anoxynatronum</taxon>
    </lineage>
</organism>
<feature type="signal peptide" evidence="2">
    <location>
        <begin position="1"/>
        <end position="27"/>
    </location>
</feature>
<dbReference type="Gene3D" id="2.40.420.20">
    <property type="match status" value="1"/>
</dbReference>
<evidence type="ECO:0000313" key="5">
    <source>
        <dbReference type="Proteomes" id="UP001407405"/>
    </source>
</evidence>
<dbReference type="InterPro" id="IPR058636">
    <property type="entry name" value="Beta-barrel_YknX"/>
</dbReference>
<sequence>MKFSRKKKIIMGIVAVALVLGGGSVNAKLKATANSGVAISVSDVVRKDIKATLTLRAPLEGTESVEVVSRLHYEILSIDVKEGDKVEKDRVLAVLDAGHLEEEIEKLKDNVELLQIQNTEGKNSKDTSATLAEQRLKEELKDSQRSYESALEMYGIAKNRYESTAVLYDSGGASKWDLADKENALNEAKRKVDAFHVIDGKVQATDAQLAEIRNAQEYLNNASEVKRIEIAKKELERKQKELEDCQVKSSIQGTVTRVNAKVGRFADEIDDKNPMFVIENIDTLKMVANVSEYDIGKMEIGQKVKISADILNGDEVDGIVSRISPTGEQKQGSNERIIPVQIDVTGDTKGLIAGINASAKVETAMAQNVLVVPFEALIDNGDDTYSIFVLKEDKTIQKLKVLLGVEDVLEVQVICDELKEGDKVVLNPHVSMTDGMSVIVNE</sequence>
<dbReference type="EMBL" id="JBCITM010000005">
    <property type="protein sequence ID" value="MEN1760158.1"/>
    <property type="molecule type" value="Genomic_DNA"/>
</dbReference>
<keyword evidence="5" id="KW-1185">Reference proteome</keyword>
<dbReference type="Gene3D" id="2.40.30.170">
    <property type="match status" value="1"/>
</dbReference>
<dbReference type="RefSeq" id="WP_343185477.1">
    <property type="nucleotide sequence ID" value="NZ_JBCITM010000005.1"/>
</dbReference>
<dbReference type="Gene3D" id="2.40.50.100">
    <property type="match status" value="1"/>
</dbReference>
<protein>
    <submittedName>
        <fullName evidence="4">Efflux RND transporter periplasmic adaptor subunit</fullName>
    </submittedName>
</protein>